<feature type="domain" description="MoaB/Mog" evidence="2">
    <location>
        <begin position="4"/>
        <end position="170"/>
    </location>
</feature>
<comment type="caution">
    <text evidence="3">The sequence shown here is derived from an EMBL/GenBank/DDBJ whole genome shotgun (WGS) entry which is preliminary data.</text>
</comment>
<dbReference type="SUPFAM" id="SSF142433">
    <property type="entry name" value="CinA-like"/>
    <property type="match status" value="1"/>
</dbReference>
<comment type="similarity">
    <text evidence="1">Belongs to the CinA family.</text>
</comment>
<dbReference type="SMART" id="SM00852">
    <property type="entry name" value="MoCF_biosynth"/>
    <property type="match status" value="1"/>
</dbReference>
<proteinExistence type="inferred from homology"/>
<keyword evidence="4" id="KW-1185">Reference proteome</keyword>
<dbReference type="NCBIfam" id="TIGR00200">
    <property type="entry name" value="cinA_nterm"/>
    <property type="match status" value="1"/>
</dbReference>
<dbReference type="RefSeq" id="WP_240251635.1">
    <property type="nucleotide sequence ID" value="NZ_JAKTTI010000001.1"/>
</dbReference>
<dbReference type="Pfam" id="PF00994">
    <property type="entry name" value="MoCF_biosynth"/>
    <property type="match status" value="1"/>
</dbReference>
<dbReference type="SUPFAM" id="SSF53218">
    <property type="entry name" value="Molybdenum cofactor biosynthesis proteins"/>
    <property type="match status" value="1"/>
</dbReference>
<dbReference type="PIRSF" id="PIRSF006728">
    <property type="entry name" value="CinA"/>
    <property type="match status" value="1"/>
</dbReference>
<accession>A0AAW5E2X2</accession>
<dbReference type="InterPro" id="IPR041424">
    <property type="entry name" value="CinA_KH"/>
</dbReference>
<dbReference type="NCBIfam" id="TIGR00177">
    <property type="entry name" value="molyb_syn"/>
    <property type="match status" value="1"/>
</dbReference>
<dbReference type="EMBL" id="JAKTTI010000001">
    <property type="protein sequence ID" value="MCH1623711.1"/>
    <property type="molecule type" value="Genomic_DNA"/>
</dbReference>
<dbReference type="Gene3D" id="3.90.950.20">
    <property type="entry name" value="CinA-like"/>
    <property type="match status" value="1"/>
</dbReference>
<dbReference type="Proteomes" id="UP001431131">
    <property type="component" value="Unassembled WGS sequence"/>
</dbReference>
<dbReference type="AlphaFoldDB" id="A0AAW5E2X2"/>
<dbReference type="NCBIfam" id="NF001813">
    <property type="entry name" value="PRK00549.1"/>
    <property type="match status" value="1"/>
</dbReference>
<dbReference type="Gene3D" id="3.40.980.10">
    <property type="entry name" value="MoaB/Mog-like domain"/>
    <property type="match status" value="1"/>
</dbReference>
<evidence type="ECO:0000256" key="1">
    <source>
        <dbReference type="HAMAP-Rule" id="MF_00226"/>
    </source>
</evidence>
<dbReference type="InterPro" id="IPR036653">
    <property type="entry name" value="CinA-like_C"/>
</dbReference>
<dbReference type="PANTHER" id="PTHR13939">
    <property type="entry name" value="NICOTINAMIDE-NUCLEOTIDE AMIDOHYDROLASE PNCC"/>
    <property type="match status" value="1"/>
</dbReference>
<dbReference type="Pfam" id="PF02464">
    <property type="entry name" value="CinA"/>
    <property type="match status" value="1"/>
</dbReference>
<dbReference type="InterPro" id="IPR050101">
    <property type="entry name" value="CinA"/>
</dbReference>
<dbReference type="CDD" id="cd00885">
    <property type="entry name" value="cinA"/>
    <property type="match status" value="1"/>
</dbReference>
<sequence>MDAEIIAVGSELLLGQIANTNGQFLSKQLAELGINVYYHTVVGDNSSRLENAISIAQTRADLIIFTGGLGPTKDDLTKETIAKILGKKLVTDAEALEGIEEYFIKTKRIMTENNKKQALVIEGSDILSNDHGMAPGMGFIVDNITYMLFPGPPKELNPMFLKYGSEFLLKQIGEAERIESRVLRFFGIGESQLETEIEDLIEAQTNPTIAPLAGDGEVTLRLTAKHRSPEIAKKLLDETEGLIADRVGEYIYGYDSTSLVDELMNRLKGMNLTISGAESLTGGLFLEELTRLSGASAVIKGGVVCYTNEIKEHVLGVNKSTLETKGAVSEETAEELATKVRKILQSDIGISFTGVAGPNESEGKPVGTVIIGISCLNYPTKVYPLLLTGTRQGIRTRTVKYGCYYLLKMLKELDS</sequence>
<name>A0AAW5E2X2_9BACI</name>
<organism evidence="3 4">
    <name type="scientific">Fredinandcohnia quinoae</name>
    <dbReference type="NCBI Taxonomy" id="2918902"/>
    <lineage>
        <taxon>Bacteria</taxon>
        <taxon>Bacillati</taxon>
        <taxon>Bacillota</taxon>
        <taxon>Bacilli</taxon>
        <taxon>Bacillales</taxon>
        <taxon>Bacillaceae</taxon>
        <taxon>Fredinandcohnia</taxon>
    </lineage>
</organism>
<dbReference type="InterPro" id="IPR008135">
    <property type="entry name" value="Competence-induced_CinA"/>
</dbReference>
<dbReference type="InterPro" id="IPR036425">
    <property type="entry name" value="MoaB/Mog-like_dom_sf"/>
</dbReference>
<dbReference type="PANTHER" id="PTHR13939:SF0">
    <property type="entry name" value="NMN AMIDOHYDROLASE-LIKE PROTEIN YFAY"/>
    <property type="match status" value="1"/>
</dbReference>
<protein>
    <recommendedName>
        <fullName evidence="1">Putative competence-damage inducible protein</fullName>
    </recommendedName>
</protein>
<evidence type="ECO:0000313" key="4">
    <source>
        <dbReference type="Proteomes" id="UP001431131"/>
    </source>
</evidence>
<reference evidence="3" key="1">
    <citation type="submission" date="2022-02" db="EMBL/GenBank/DDBJ databases">
        <title>Fredinandcohnia quinoae sp. nov. isolated from Chenopodium quinoa seeds.</title>
        <authorList>
            <person name="Saati-Santamaria Z."/>
            <person name="Flores-Felix J.D."/>
            <person name="Igual J.M."/>
            <person name="Velazquez E."/>
            <person name="Garcia-Fraile P."/>
            <person name="Martinez-Molina E."/>
        </authorList>
    </citation>
    <scope>NUCLEOTIDE SEQUENCE</scope>
    <source>
        <strain evidence="3">SECRCQ15</strain>
    </source>
</reference>
<dbReference type="Gene3D" id="3.30.70.2860">
    <property type="match status" value="1"/>
</dbReference>
<dbReference type="InterPro" id="IPR008136">
    <property type="entry name" value="CinA_C"/>
</dbReference>
<dbReference type="NCBIfam" id="TIGR00199">
    <property type="entry name" value="PncC_domain"/>
    <property type="match status" value="1"/>
</dbReference>
<gene>
    <name evidence="1" type="primary">cinA</name>
    <name evidence="3" type="ORF">MJG50_00115</name>
</gene>
<evidence type="ECO:0000313" key="3">
    <source>
        <dbReference type="EMBL" id="MCH1623711.1"/>
    </source>
</evidence>
<dbReference type="HAMAP" id="MF_00226_B">
    <property type="entry name" value="CinA_B"/>
    <property type="match status" value="1"/>
</dbReference>
<dbReference type="InterPro" id="IPR001453">
    <property type="entry name" value="MoaB/Mog_dom"/>
</dbReference>
<evidence type="ECO:0000259" key="2">
    <source>
        <dbReference type="SMART" id="SM00852"/>
    </source>
</evidence>
<dbReference type="Pfam" id="PF18146">
    <property type="entry name" value="CinA_KH"/>
    <property type="match status" value="1"/>
</dbReference>